<dbReference type="AlphaFoldDB" id="A0A2W5T1C2"/>
<evidence type="ECO:0000313" key="2">
    <source>
        <dbReference type="EMBL" id="PZR09140.1"/>
    </source>
</evidence>
<dbReference type="Pfam" id="PF05016">
    <property type="entry name" value="ParE_toxin"/>
    <property type="match status" value="1"/>
</dbReference>
<dbReference type="InterPro" id="IPR035093">
    <property type="entry name" value="RelE/ParE_toxin_dom_sf"/>
</dbReference>
<dbReference type="Gene3D" id="3.30.2310.20">
    <property type="entry name" value="RelE-like"/>
    <property type="match status" value="1"/>
</dbReference>
<reference evidence="2 3" key="1">
    <citation type="submission" date="2017-08" db="EMBL/GenBank/DDBJ databases">
        <title>Infants hospitalized years apart are colonized by the same room-sourced microbial strains.</title>
        <authorList>
            <person name="Brooks B."/>
            <person name="Olm M.R."/>
            <person name="Firek B.A."/>
            <person name="Baker R."/>
            <person name="Thomas B.C."/>
            <person name="Morowitz M.J."/>
            <person name="Banfield J.F."/>
        </authorList>
    </citation>
    <scope>NUCLEOTIDE SEQUENCE [LARGE SCALE GENOMIC DNA]</scope>
    <source>
        <strain evidence="2">S2_003_000_R2_14</strain>
    </source>
</reference>
<comment type="caution">
    <text evidence="2">The sequence shown here is derived from an EMBL/GenBank/DDBJ whole genome shotgun (WGS) entry which is preliminary data.</text>
</comment>
<sequence length="97" mass="11194">MTRIILADAVRRDLERIADHLRTHDAANIDVRLKSILATLRVLRLSPEIGRPLLNGLREFLIGRGQHGYLALYDYDDDDDSVLVLRIRAQRERGYVD</sequence>
<dbReference type="Proteomes" id="UP000249061">
    <property type="component" value="Unassembled WGS sequence"/>
</dbReference>
<gene>
    <name evidence="2" type="ORF">DI536_23190</name>
</gene>
<dbReference type="InterPro" id="IPR007712">
    <property type="entry name" value="RelE/ParE_toxin"/>
</dbReference>
<keyword evidence="1" id="KW-1277">Toxin-antitoxin system</keyword>
<proteinExistence type="predicted"/>
<dbReference type="EMBL" id="QFQP01000022">
    <property type="protein sequence ID" value="PZR09140.1"/>
    <property type="molecule type" value="Genomic_DNA"/>
</dbReference>
<evidence type="ECO:0000313" key="3">
    <source>
        <dbReference type="Proteomes" id="UP000249061"/>
    </source>
</evidence>
<evidence type="ECO:0000256" key="1">
    <source>
        <dbReference type="ARBA" id="ARBA00022649"/>
    </source>
</evidence>
<accession>A0A2W5T1C2</accession>
<protein>
    <submittedName>
        <fullName evidence="2">Type II toxin-antitoxin system RelE/ParE family toxin</fullName>
    </submittedName>
</protein>
<organism evidence="2 3">
    <name type="scientific">Archangium gephyra</name>
    <dbReference type="NCBI Taxonomy" id="48"/>
    <lineage>
        <taxon>Bacteria</taxon>
        <taxon>Pseudomonadati</taxon>
        <taxon>Myxococcota</taxon>
        <taxon>Myxococcia</taxon>
        <taxon>Myxococcales</taxon>
        <taxon>Cystobacterineae</taxon>
        <taxon>Archangiaceae</taxon>
        <taxon>Archangium</taxon>
    </lineage>
</organism>
<name>A0A2W5T1C2_9BACT</name>